<evidence type="ECO:0000256" key="1">
    <source>
        <dbReference type="SAM" id="MobiDB-lite"/>
    </source>
</evidence>
<proteinExistence type="predicted"/>
<keyword evidence="3" id="KW-1185">Reference proteome</keyword>
<dbReference type="STRING" id="57704.SAMN04489793_3316"/>
<organism evidence="2 3">
    <name type="scientific">Tsukamurella tyrosinosolvens</name>
    <dbReference type="NCBI Taxonomy" id="57704"/>
    <lineage>
        <taxon>Bacteria</taxon>
        <taxon>Bacillati</taxon>
        <taxon>Actinomycetota</taxon>
        <taxon>Actinomycetes</taxon>
        <taxon>Mycobacteriales</taxon>
        <taxon>Tsukamurellaceae</taxon>
        <taxon>Tsukamurella</taxon>
    </lineage>
</organism>
<dbReference type="RefSeq" id="WP_068742704.1">
    <property type="nucleotide sequence ID" value="NZ_FNSA01000003.1"/>
</dbReference>
<accession>A0A1H4VS57</accession>
<dbReference type="Proteomes" id="UP000182241">
    <property type="component" value="Unassembled WGS sequence"/>
</dbReference>
<reference evidence="3" key="1">
    <citation type="submission" date="2016-10" db="EMBL/GenBank/DDBJ databases">
        <authorList>
            <person name="Varghese N."/>
            <person name="Submissions S."/>
        </authorList>
    </citation>
    <scope>NUCLEOTIDE SEQUENCE [LARGE SCALE GENOMIC DNA]</scope>
    <source>
        <strain evidence="3">DSM 44234</strain>
    </source>
</reference>
<evidence type="ECO:0000313" key="3">
    <source>
        <dbReference type="Proteomes" id="UP000182241"/>
    </source>
</evidence>
<name>A0A1H4VS57_TSUTY</name>
<dbReference type="EMBL" id="FNSA01000003">
    <property type="protein sequence ID" value="SEC83710.1"/>
    <property type="molecule type" value="Genomic_DNA"/>
</dbReference>
<protein>
    <submittedName>
        <fullName evidence="2">Uncharacterized protein</fullName>
    </submittedName>
</protein>
<dbReference type="AlphaFoldDB" id="A0A1H4VS57"/>
<evidence type="ECO:0000313" key="2">
    <source>
        <dbReference type="EMBL" id="SEC83710.1"/>
    </source>
</evidence>
<gene>
    <name evidence="2" type="ORF">SAMN04489793_3316</name>
</gene>
<feature type="region of interest" description="Disordered" evidence="1">
    <location>
        <begin position="105"/>
        <end position="139"/>
    </location>
</feature>
<sequence length="139" mass="15605">MSTATEPQPLRVPEGFFDEIELQLASESAEEISDAVIGTCISRGILHPELDYEPDDNLRAEELREVFYLLDEVTAAVADGSIVPRRLRYADQMDPRMERQWDRYTDDAIDPEATRAHHKLAHPQAHVSADSAPDDDTSA</sequence>